<evidence type="ECO:0000313" key="1">
    <source>
        <dbReference type="EMBL" id="MBC5864634.1"/>
    </source>
</evidence>
<reference evidence="1 2" key="1">
    <citation type="submission" date="2020-08" db="EMBL/GenBank/DDBJ databases">
        <title>Description of novel Flavobacterium F-400 isolate.</title>
        <authorList>
            <person name="Saticioglu I."/>
            <person name="Duman M."/>
            <person name="Altun S."/>
        </authorList>
    </citation>
    <scope>NUCLEOTIDE SEQUENCE [LARGE SCALE GENOMIC DNA]</scope>
    <source>
        <strain evidence="1 2">F-400</strain>
    </source>
</reference>
<organism evidence="1 2">
    <name type="scientific">Flavobacterium turcicum</name>
    <dbReference type="NCBI Taxonomy" id="2764718"/>
    <lineage>
        <taxon>Bacteria</taxon>
        <taxon>Pseudomonadati</taxon>
        <taxon>Bacteroidota</taxon>
        <taxon>Flavobacteriia</taxon>
        <taxon>Flavobacteriales</taxon>
        <taxon>Flavobacteriaceae</taxon>
        <taxon>Flavobacterium</taxon>
    </lineage>
</organism>
<keyword evidence="2" id="KW-1185">Reference proteome</keyword>
<gene>
    <name evidence="1" type="ORF">H8R26_14495</name>
</gene>
<name>A0ABR7JJF7_9FLAO</name>
<evidence type="ECO:0000313" key="2">
    <source>
        <dbReference type="Proteomes" id="UP000621670"/>
    </source>
</evidence>
<dbReference type="RefSeq" id="WP_166139075.1">
    <property type="nucleotide sequence ID" value="NZ_JAAOBY010000012.1"/>
</dbReference>
<comment type="caution">
    <text evidence="1">The sequence shown here is derived from an EMBL/GenBank/DDBJ whole genome shotgun (WGS) entry which is preliminary data.</text>
</comment>
<accession>A0ABR7JJF7</accession>
<dbReference type="EMBL" id="JACRUM010000013">
    <property type="protein sequence ID" value="MBC5864634.1"/>
    <property type="molecule type" value="Genomic_DNA"/>
</dbReference>
<protein>
    <submittedName>
        <fullName evidence="1">Uncharacterized protein</fullName>
    </submittedName>
</protein>
<dbReference type="Proteomes" id="UP000621670">
    <property type="component" value="Unassembled WGS sequence"/>
</dbReference>
<proteinExistence type="predicted"/>
<sequence>MFGGTLPAINGIENAILFKSFQKNEFKDLEDFDNWVIKSYKIGEFPKWSNSHTILLKKENEDFKKFGKSYFVQLIRGGKLYECQYIIIETSKTYLWIDFTATKETYKVNLEKFSEILNRFEIIK</sequence>